<dbReference type="STRING" id="6239.T19D12.4a.1"/>
<dbReference type="SUPFAM" id="SSF53300">
    <property type="entry name" value="vWA-like"/>
    <property type="match status" value="1"/>
</dbReference>
<dbReference type="PANTHER" id="PTHR22588">
    <property type="entry name" value="VWFA DOMAIN-CONTAINING PROTEIN"/>
    <property type="match status" value="1"/>
</dbReference>
<dbReference type="Reactome" id="R-CEL-8948216">
    <property type="pathway name" value="Collagen chain trimerization"/>
</dbReference>
<feature type="transmembrane region" description="Helical" evidence="1">
    <location>
        <begin position="33"/>
        <end position="54"/>
    </location>
</feature>
<dbReference type="Pfam" id="PF00092">
    <property type="entry name" value="VWA"/>
    <property type="match status" value="1"/>
</dbReference>
<dbReference type="Reactome" id="R-CEL-2022090">
    <property type="pathway name" value="Assembly of collagen fibrils and other multimeric structures"/>
</dbReference>
<dbReference type="EMBL" id="BX284602">
    <property type="protein sequence ID" value="CCD71842.1"/>
    <property type="molecule type" value="Genomic_DNA"/>
</dbReference>
<dbReference type="ExpressionAtlas" id="O76836">
    <property type="expression patterns" value="baseline and differential"/>
</dbReference>
<name>O76836_CAEEL</name>
<dbReference type="InterPro" id="IPR002035">
    <property type="entry name" value="VWF_A"/>
</dbReference>
<dbReference type="eggNOG" id="ENOG502TH0S">
    <property type="taxonomic scope" value="Eukaryota"/>
</dbReference>
<dbReference type="AlphaFoldDB" id="O76836"/>
<protein>
    <submittedName>
        <fullName evidence="3">VWFA domain-containing protein</fullName>
    </submittedName>
</protein>
<evidence type="ECO:0000256" key="1">
    <source>
        <dbReference type="SAM" id="Phobius"/>
    </source>
</evidence>
<dbReference type="PaxDb" id="6239-T19D12.4a"/>
<dbReference type="Reactome" id="R-CEL-186797">
    <property type="pathway name" value="Signaling by PDGF"/>
</dbReference>
<dbReference type="Reactome" id="R-CEL-1650814">
    <property type="pathway name" value="Collagen biosynthesis and modifying enzymes"/>
</dbReference>
<dbReference type="GO" id="GO:0050829">
    <property type="term" value="P:defense response to Gram-negative bacterium"/>
    <property type="evidence" value="ECO:0000315"/>
    <property type="project" value="WormBase"/>
</dbReference>
<dbReference type="InterPro" id="IPR036465">
    <property type="entry name" value="vWFA_dom_sf"/>
</dbReference>
<dbReference type="Gene3D" id="3.40.50.410">
    <property type="entry name" value="von Willebrand factor, type A domain"/>
    <property type="match status" value="1"/>
</dbReference>
<keyword evidence="4" id="KW-1185">Reference proteome</keyword>
<keyword evidence="6" id="KW-1267">Proteomics identification</keyword>
<dbReference type="HOGENOM" id="CLU_294780_0_0_1"/>
<dbReference type="OrthoDB" id="6132182at2759"/>
<dbReference type="FunCoup" id="O76836">
    <property type="interactions" value="1191"/>
</dbReference>
<keyword evidence="1" id="KW-1133">Transmembrane helix</keyword>
<keyword evidence="1" id="KW-0472">Membrane</keyword>
<dbReference type="PROSITE" id="PS50234">
    <property type="entry name" value="VWFA"/>
    <property type="match status" value="1"/>
</dbReference>
<reference evidence="3 4" key="1">
    <citation type="journal article" date="1998" name="Science">
        <title>Genome sequence of the nematode C. elegans: a platform for investigating biology.</title>
        <authorList>
            <consortium name="The C. elegans sequencing consortium"/>
            <person name="Sulson J.E."/>
            <person name="Waterston R."/>
        </authorList>
    </citation>
    <scope>NUCLEOTIDE SEQUENCE [LARGE SCALE GENOMIC DNA]</scope>
    <source>
        <strain evidence="3 4">Bristol N2</strain>
    </source>
</reference>
<organism evidence="3 4">
    <name type="scientific">Caenorhabditis elegans</name>
    <dbReference type="NCBI Taxonomy" id="6239"/>
    <lineage>
        <taxon>Eukaryota</taxon>
        <taxon>Metazoa</taxon>
        <taxon>Ecdysozoa</taxon>
        <taxon>Nematoda</taxon>
        <taxon>Chromadorea</taxon>
        <taxon>Rhabditida</taxon>
        <taxon>Rhabditina</taxon>
        <taxon>Rhabditomorpha</taxon>
        <taxon>Rhabditoidea</taxon>
        <taxon>Rhabditidae</taxon>
        <taxon>Peloderinae</taxon>
        <taxon>Caenorhabditis</taxon>
    </lineage>
</organism>
<evidence type="ECO:0000313" key="5">
    <source>
        <dbReference type="WormBase" id="T19D12.4a"/>
    </source>
</evidence>
<dbReference type="UCSC" id="T19D12.4a">
    <property type="organism name" value="c. elegans"/>
</dbReference>
<dbReference type="SMART" id="SM00327">
    <property type="entry name" value="VWA"/>
    <property type="match status" value="1"/>
</dbReference>
<dbReference type="Reactome" id="R-CEL-1442490">
    <property type="pathway name" value="Collagen degradation"/>
</dbReference>
<dbReference type="Bgee" id="WBGene00020579">
    <property type="expression patterns" value="Expressed in larva and 3 other cell types or tissues"/>
</dbReference>
<sequence>MTQTESYDLQTQRMVAAQQNNGKIFGRFDPIHIGLAVISIIFLILSIVFIILFATKHDSSSGFLATGFSDSNASDVSNDLRGLLKNKYTVNSFAADVQDKTVSAVFSLRDSVSADDVQKVLAGSKLVSQVETTYGDKATAVCRRQQTFASTVSAAPTNPPTTVTTAAPPVVARYCKSNPITRDIVLVVDMDDLEKNNHTEKMASLTVIRDSLVKGITFPQANIFVKAVINNTVTDISKKFADNADQFKNDFNILLNTATFYNALSFKFADVLAQSIANFKTGRQYVPGAIFAITDKRISSAVESNPKDIGIYVGVTGVRDSYLKSYADARAADEVISKESWTELANSDPFATLICSFFKLPTTQMSSQLEYLRTERDAVIDTPKCEVLDMIIAFDTSESLSSLIVPQYVDFAKKLVAQYKYGNDNTRVGIITFSSDVVEVRKLTDGNTLDAVNAAIDTVHYTGGLTNVTKAQLTAKNLFDTESNANRNKVLFILTDGVPTVDTYTDEVAAGDKLKSISVISFFVGYSSYSDEVKTELGKVSEPKYIFGNMTFLPEITAQILTTYPCPVPKCVTAYYAIEISEATDDYVVQNLQDILNIATQASTMQTGTESYQIVTYNDAQNTQFNPKGDASFASFKAFVQGLIADPKRIAAMRRGITRLDLAIDDVTAEMKAQATKNIRFSSDILFFGQANDAVLKPDVDTNAKFQLLKTAADALKAQTGGLIYVVDDSRPANNFGKDLWTAVTLNNNIIQYSQNNAAVLKTNTDYYDTWKKLSCNLPALGTCYDTPLDVAVLVDLQNKDYDFMNYITKLLNQFSTQDDTHFSMFAYGAFKTSVISGLSVHSSQDISNFAVTYEDWRNGTYFITTTTPAPTTTNKPANFWNNNLYTVDQTMMSGVFDTLGTQFGCGHYSDDTDRIFAPNLFIFASDNFGTYDASVWTDFQAQLRNRYGCWDCAGTPTFLFISRNAAGPPDTLALGQTIHLTTADLDIDASDDTSTQSSINQFNNLLNTICVTALPTCTTYTSTCKVA</sequence>
<proteinExistence type="evidence at protein level"/>
<dbReference type="GO" id="GO:0045121">
    <property type="term" value="C:membrane raft"/>
    <property type="evidence" value="ECO:0007005"/>
    <property type="project" value="WormBase"/>
</dbReference>
<evidence type="ECO:0000259" key="2">
    <source>
        <dbReference type="PROSITE" id="PS50234"/>
    </source>
</evidence>
<keyword evidence="1" id="KW-0812">Transmembrane</keyword>
<evidence type="ECO:0000313" key="4">
    <source>
        <dbReference type="Proteomes" id="UP000001940"/>
    </source>
</evidence>
<dbReference type="GO" id="GO:0045087">
    <property type="term" value="P:innate immune response"/>
    <property type="evidence" value="ECO:0000315"/>
    <property type="project" value="WormBase"/>
</dbReference>
<dbReference type="Proteomes" id="UP000001940">
    <property type="component" value="Chromosome II"/>
</dbReference>
<dbReference type="OMA" id="RFDPIHI"/>
<dbReference type="SMR" id="O76836"/>
<feature type="domain" description="VWFA" evidence="2">
    <location>
        <begin position="389"/>
        <end position="564"/>
    </location>
</feature>
<dbReference type="AGR" id="WB:WBGene00020579"/>
<dbReference type="WormBase" id="T19D12.4a">
    <property type="protein sequence ID" value="CE17238"/>
    <property type="gene ID" value="WBGene00020579"/>
</dbReference>
<evidence type="ECO:0000313" key="3">
    <source>
        <dbReference type="EMBL" id="CCD71842.1"/>
    </source>
</evidence>
<evidence type="ECO:0007829" key="6">
    <source>
        <dbReference type="PeptideAtlas" id="O76836"/>
    </source>
</evidence>
<dbReference type="Reactome" id="R-CEL-216083">
    <property type="pathway name" value="Integrin cell surface interactions"/>
</dbReference>
<dbReference type="PeptideAtlas" id="O76836"/>
<gene>
    <name evidence="3" type="ORF">CELE_T19D12.4</name>
    <name evidence="3 5" type="ORF">T19D12.4</name>
</gene>
<dbReference type="InterPro" id="IPR052229">
    <property type="entry name" value="Collagen-VI/PIF"/>
</dbReference>
<dbReference type="InParanoid" id="O76836"/>
<dbReference type="PANTHER" id="PTHR22588:SF19">
    <property type="entry name" value="VWFA DOMAIN-CONTAINING PROTEIN"/>
    <property type="match status" value="1"/>
</dbReference>
<accession>O76836</accession>
<dbReference type="CDD" id="cd01450">
    <property type="entry name" value="vWFA_subfamily_ECM"/>
    <property type="match status" value="1"/>
</dbReference>
<dbReference type="PIR" id="T34360">
    <property type="entry name" value="T34360"/>
</dbReference>